<dbReference type="HAMAP" id="MF_00787">
    <property type="entry name" value="CbiD"/>
    <property type="match status" value="1"/>
</dbReference>
<comment type="catalytic activity">
    <reaction evidence="5">
        <text>Co-precorrin-5B + S-adenosyl-L-methionine = Co-precorrin-6A + S-adenosyl-L-homocysteine</text>
        <dbReference type="Rhea" id="RHEA:26285"/>
        <dbReference type="ChEBI" id="CHEBI:57856"/>
        <dbReference type="ChEBI" id="CHEBI:59789"/>
        <dbReference type="ChEBI" id="CHEBI:60063"/>
        <dbReference type="ChEBI" id="CHEBI:60064"/>
        <dbReference type="EC" id="2.1.1.195"/>
    </reaction>
</comment>
<dbReference type="Proteomes" id="UP000000467">
    <property type="component" value="Chromosome"/>
</dbReference>
<dbReference type="NCBIfam" id="TIGR00312">
    <property type="entry name" value="cbiD"/>
    <property type="match status" value="1"/>
</dbReference>
<dbReference type="UniPathway" id="UPA00148">
    <property type="reaction ID" value="UER00227"/>
</dbReference>
<dbReference type="PANTHER" id="PTHR35863">
    <property type="entry name" value="COBALT-PRECORRIN-5B C(1)-METHYLTRANSFERASE"/>
    <property type="match status" value="1"/>
</dbReference>
<dbReference type="Pfam" id="PF01888">
    <property type="entry name" value="CbiD"/>
    <property type="match status" value="1"/>
</dbReference>
<dbReference type="AlphaFoldDB" id="K4LFJ0"/>
<keyword evidence="4 5" id="KW-0949">S-adenosyl-L-methionine</keyword>
<dbReference type="InterPro" id="IPR002748">
    <property type="entry name" value="CbiD"/>
</dbReference>
<dbReference type="GO" id="GO:0043780">
    <property type="term" value="F:cobalt-precorrin-5B C1-methyltransferase activity"/>
    <property type="evidence" value="ECO:0007669"/>
    <property type="project" value="RHEA"/>
</dbReference>
<evidence type="ECO:0000256" key="3">
    <source>
        <dbReference type="ARBA" id="ARBA00022679"/>
    </source>
</evidence>
<evidence type="ECO:0000256" key="4">
    <source>
        <dbReference type="ARBA" id="ARBA00022691"/>
    </source>
</evidence>
<keyword evidence="1 5" id="KW-0169">Cobalamin biosynthesis</keyword>
<dbReference type="PANTHER" id="PTHR35863:SF1">
    <property type="entry name" value="COBALT-PRECORRIN-5B C(1)-METHYLTRANSFERASE"/>
    <property type="match status" value="1"/>
</dbReference>
<gene>
    <name evidence="5 6" type="primary">cbiD</name>
    <name evidence="6" type="ordered locus">Tph_c05220</name>
</gene>
<dbReference type="HOGENOM" id="CLU_041273_1_0_9"/>
<dbReference type="RefSeq" id="WP_015049678.1">
    <property type="nucleotide sequence ID" value="NC_018870.1"/>
</dbReference>
<accession>K4LFJ0</accession>
<proteinExistence type="inferred from homology"/>
<organism evidence="6 7">
    <name type="scientific">Thermacetogenium phaeum (strain ATCC BAA-254 / DSM 26808 / PB)</name>
    <dbReference type="NCBI Taxonomy" id="1089553"/>
    <lineage>
        <taxon>Bacteria</taxon>
        <taxon>Bacillati</taxon>
        <taxon>Bacillota</taxon>
        <taxon>Clostridia</taxon>
        <taxon>Thermoanaerobacterales</taxon>
        <taxon>Thermoanaerobacteraceae</taxon>
        <taxon>Thermacetogenium</taxon>
    </lineage>
</organism>
<evidence type="ECO:0000256" key="5">
    <source>
        <dbReference type="HAMAP-Rule" id="MF_00787"/>
    </source>
</evidence>
<keyword evidence="3 5" id="KW-0808">Transferase</keyword>
<comment type="similarity">
    <text evidence="5">Belongs to the CbiD family.</text>
</comment>
<dbReference type="SUPFAM" id="SSF111342">
    <property type="entry name" value="CbiD-like"/>
    <property type="match status" value="1"/>
</dbReference>
<sequence length="401" mass="42134">MTDEMGVGQMFLERECPVGYRRHEGKLLRRGYTTGTCAAAAGRAAALALLGQNPEQVTVRLPGGSLVSLRVGGWERFADRARAWVIKDAGDDPDVTHGARIEATVRFFPGEGVEVLGGCGVGVVTRPGLAVQPGRPAINPGPLQMIRENVAAVLPSGCAAEVVIAVPDGERLAQKTMNPRLGIVGGISILGTTGIVEPMSEEAFRQALLPQLQIARSAGIGTLIFTPGRSGVRLAQQLLASPPEAVILTSNFIGFLLEECRRLGFRRVVLWGHVGKLAKVAAGVFQTHNRVADGRAEVVAALAGTLGAEASLLLRILEAPTVEAMVVLLKEAGLQGVWRHLAERASRRAVDYARGDLSVGTVLFSHKEGVLGCDRTAIALLTEAGWLKGAQGLPPGGPGCI</sequence>
<evidence type="ECO:0000256" key="1">
    <source>
        <dbReference type="ARBA" id="ARBA00022573"/>
    </source>
</evidence>
<dbReference type="InterPro" id="IPR036074">
    <property type="entry name" value="CbiD_sf"/>
</dbReference>
<dbReference type="GO" id="GO:0019251">
    <property type="term" value="P:anaerobic cobalamin biosynthetic process"/>
    <property type="evidence" value="ECO:0007669"/>
    <property type="project" value="UniProtKB-UniRule"/>
</dbReference>
<protein>
    <recommendedName>
        <fullName evidence="5">Cobalt-precorrin-5B C(1)-methyltransferase</fullName>
        <ecNumber evidence="5">2.1.1.195</ecNumber>
    </recommendedName>
    <alternativeName>
        <fullName evidence="5">Cobalt-precorrin-6A synthase</fullName>
    </alternativeName>
</protein>
<comment type="function">
    <text evidence="5">Catalyzes the methylation of C-1 in cobalt-precorrin-5B to form cobalt-precorrin-6A.</text>
</comment>
<dbReference type="GO" id="GO:0032259">
    <property type="term" value="P:methylation"/>
    <property type="evidence" value="ECO:0007669"/>
    <property type="project" value="UniProtKB-KW"/>
</dbReference>
<dbReference type="Gene3D" id="3.30.2110.10">
    <property type="entry name" value="CbiD-like"/>
    <property type="match status" value="1"/>
</dbReference>
<evidence type="ECO:0000313" key="6">
    <source>
        <dbReference type="EMBL" id="AFV10760.1"/>
    </source>
</evidence>
<dbReference type="EMBL" id="CP003732">
    <property type="protein sequence ID" value="AFV10760.1"/>
    <property type="molecule type" value="Genomic_DNA"/>
</dbReference>
<dbReference type="STRING" id="1089553.Tph_c05220"/>
<name>K4LFJ0_THEPS</name>
<evidence type="ECO:0000313" key="7">
    <source>
        <dbReference type="Proteomes" id="UP000000467"/>
    </source>
</evidence>
<dbReference type="PIRSF" id="PIRSF026782">
    <property type="entry name" value="CbiD"/>
    <property type="match status" value="1"/>
</dbReference>
<keyword evidence="7" id="KW-1185">Reference proteome</keyword>
<comment type="pathway">
    <text evidence="5">Cofactor biosynthesis; adenosylcobalamin biosynthesis; cob(II)yrinate a,c-diamide from sirohydrochlorin (anaerobic route): step 6/10.</text>
</comment>
<dbReference type="eggNOG" id="COG1903">
    <property type="taxonomic scope" value="Bacteria"/>
</dbReference>
<evidence type="ECO:0000256" key="2">
    <source>
        <dbReference type="ARBA" id="ARBA00022603"/>
    </source>
</evidence>
<reference evidence="6 7" key="1">
    <citation type="journal article" date="2012" name="BMC Genomics">
        <title>Genome-guided analysis of physiological and morphological traits of the fermentative acetate oxidizer Thermacetogenium phaeum.</title>
        <authorList>
            <person name="Oehler D."/>
            <person name="Poehlein A."/>
            <person name="Leimbach A."/>
            <person name="Muller N."/>
            <person name="Daniel R."/>
            <person name="Gottschalk G."/>
            <person name="Schink B."/>
        </authorList>
    </citation>
    <scope>NUCLEOTIDE SEQUENCE [LARGE SCALE GENOMIC DNA]</scope>
    <source>
        <strain evidence="7">ATCC BAA-254 / DSM 26808 / PB</strain>
    </source>
</reference>
<keyword evidence="2 5" id="KW-0489">Methyltransferase</keyword>
<dbReference type="KEGG" id="tpz:Tph_c05220"/>
<dbReference type="EC" id="2.1.1.195" evidence="5"/>